<proteinExistence type="predicted"/>
<dbReference type="HOGENOM" id="CLU_2051878_0_0_1"/>
<evidence type="ECO:0000313" key="2">
    <source>
        <dbReference type="EMBL" id="EKC23124.1"/>
    </source>
</evidence>
<reference evidence="2" key="1">
    <citation type="journal article" date="2012" name="Nature">
        <title>The oyster genome reveals stress adaptation and complexity of shell formation.</title>
        <authorList>
            <person name="Zhang G."/>
            <person name="Fang X."/>
            <person name="Guo X."/>
            <person name="Li L."/>
            <person name="Luo R."/>
            <person name="Xu F."/>
            <person name="Yang P."/>
            <person name="Zhang L."/>
            <person name="Wang X."/>
            <person name="Qi H."/>
            <person name="Xiong Z."/>
            <person name="Que H."/>
            <person name="Xie Y."/>
            <person name="Holland P.W."/>
            <person name="Paps J."/>
            <person name="Zhu Y."/>
            <person name="Wu F."/>
            <person name="Chen Y."/>
            <person name="Wang J."/>
            <person name="Peng C."/>
            <person name="Meng J."/>
            <person name="Yang L."/>
            <person name="Liu J."/>
            <person name="Wen B."/>
            <person name="Zhang N."/>
            <person name="Huang Z."/>
            <person name="Zhu Q."/>
            <person name="Feng Y."/>
            <person name="Mount A."/>
            <person name="Hedgecock D."/>
            <person name="Xu Z."/>
            <person name="Liu Y."/>
            <person name="Domazet-Loso T."/>
            <person name="Du Y."/>
            <person name="Sun X."/>
            <person name="Zhang S."/>
            <person name="Liu B."/>
            <person name="Cheng P."/>
            <person name="Jiang X."/>
            <person name="Li J."/>
            <person name="Fan D."/>
            <person name="Wang W."/>
            <person name="Fu W."/>
            <person name="Wang T."/>
            <person name="Wang B."/>
            <person name="Zhang J."/>
            <person name="Peng Z."/>
            <person name="Li Y."/>
            <person name="Li N."/>
            <person name="Wang J."/>
            <person name="Chen M."/>
            <person name="He Y."/>
            <person name="Tan F."/>
            <person name="Song X."/>
            <person name="Zheng Q."/>
            <person name="Huang R."/>
            <person name="Yang H."/>
            <person name="Du X."/>
            <person name="Chen L."/>
            <person name="Yang M."/>
            <person name="Gaffney P.M."/>
            <person name="Wang S."/>
            <person name="Luo L."/>
            <person name="She Z."/>
            <person name="Ming Y."/>
            <person name="Huang W."/>
            <person name="Zhang S."/>
            <person name="Huang B."/>
            <person name="Zhang Y."/>
            <person name="Qu T."/>
            <person name="Ni P."/>
            <person name="Miao G."/>
            <person name="Wang J."/>
            <person name="Wang Q."/>
            <person name="Steinberg C.E."/>
            <person name="Wang H."/>
            <person name="Li N."/>
            <person name="Qian L."/>
            <person name="Zhang G."/>
            <person name="Li Y."/>
            <person name="Yang H."/>
            <person name="Liu X."/>
            <person name="Wang J."/>
            <person name="Yin Y."/>
            <person name="Wang J."/>
        </authorList>
    </citation>
    <scope>NUCLEOTIDE SEQUENCE [LARGE SCALE GENOMIC DNA]</scope>
    <source>
        <strain evidence="2">05x7-T-G4-1.051#20</strain>
    </source>
</reference>
<sequence length="120" mass="12869">MSTENNDTSTTSTLEVAPAVSENSRVSTSESPANGVEPADISWPIEDKNPFSGFSEEHLNKLDEFLSSEEAKKILQQTTEGDFTSTMGDLANTPSTSDDPAAEVLGEDILKMLDAVKPCE</sequence>
<feature type="region of interest" description="Disordered" evidence="1">
    <location>
        <begin position="78"/>
        <end position="101"/>
    </location>
</feature>
<name>K1PVY4_MAGGI</name>
<feature type="region of interest" description="Disordered" evidence="1">
    <location>
        <begin position="1"/>
        <end position="49"/>
    </location>
</feature>
<protein>
    <submittedName>
        <fullName evidence="2">Uncharacterized protein</fullName>
    </submittedName>
</protein>
<feature type="compositionally biased region" description="Polar residues" evidence="1">
    <location>
        <begin position="21"/>
        <end position="32"/>
    </location>
</feature>
<dbReference type="EMBL" id="JH819140">
    <property type="protein sequence ID" value="EKC23124.1"/>
    <property type="molecule type" value="Genomic_DNA"/>
</dbReference>
<gene>
    <name evidence="2" type="ORF">CGI_10000315</name>
</gene>
<dbReference type="AlphaFoldDB" id="K1PVY4"/>
<dbReference type="InParanoid" id="K1PVY4"/>
<organism evidence="2">
    <name type="scientific">Magallana gigas</name>
    <name type="common">Pacific oyster</name>
    <name type="synonym">Crassostrea gigas</name>
    <dbReference type="NCBI Taxonomy" id="29159"/>
    <lineage>
        <taxon>Eukaryota</taxon>
        <taxon>Metazoa</taxon>
        <taxon>Spiralia</taxon>
        <taxon>Lophotrochozoa</taxon>
        <taxon>Mollusca</taxon>
        <taxon>Bivalvia</taxon>
        <taxon>Autobranchia</taxon>
        <taxon>Pteriomorphia</taxon>
        <taxon>Ostreida</taxon>
        <taxon>Ostreoidea</taxon>
        <taxon>Ostreidae</taxon>
        <taxon>Magallana</taxon>
    </lineage>
</organism>
<feature type="compositionally biased region" description="Polar residues" evidence="1">
    <location>
        <begin position="78"/>
        <end position="98"/>
    </location>
</feature>
<feature type="compositionally biased region" description="Low complexity" evidence="1">
    <location>
        <begin position="1"/>
        <end position="13"/>
    </location>
</feature>
<accession>K1PVY4</accession>
<evidence type="ECO:0000256" key="1">
    <source>
        <dbReference type="SAM" id="MobiDB-lite"/>
    </source>
</evidence>